<dbReference type="KEGG" id="smiz:4412673_01652"/>
<evidence type="ECO:0000256" key="1">
    <source>
        <dbReference type="ARBA" id="ARBA00023015"/>
    </source>
</evidence>
<dbReference type="PANTHER" id="PTHR43280">
    <property type="entry name" value="ARAC-FAMILY TRANSCRIPTIONAL REGULATOR"/>
    <property type="match status" value="1"/>
</dbReference>
<evidence type="ECO:0000256" key="3">
    <source>
        <dbReference type="ARBA" id="ARBA00023163"/>
    </source>
</evidence>
<dbReference type="InterPro" id="IPR020449">
    <property type="entry name" value="Tscrpt_reg_AraC-type_HTH"/>
</dbReference>
<dbReference type="PANTHER" id="PTHR43280:SF32">
    <property type="entry name" value="TRANSCRIPTIONAL REGULATORY PROTEIN"/>
    <property type="match status" value="1"/>
</dbReference>
<dbReference type="PROSITE" id="PS01124">
    <property type="entry name" value="HTH_ARAC_FAMILY_2"/>
    <property type="match status" value="1"/>
</dbReference>
<dbReference type="InterPro" id="IPR018060">
    <property type="entry name" value="HTH_AraC"/>
</dbReference>
<dbReference type="PRINTS" id="PR00032">
    <property type="entry name" value="HTHARAC"/>
</dbReference>
<sequence length="273" mass="31847">MSKKNLCFLVNGKDLIEMEDSNLATFLTYDILEVSKILETAPSQYVLDSRIFCPPILERESICPISEYFFFDIALFQDSHIEAIFKGRESDVHYFRISKKEFQHLRAMNDMIKTYQRSDEESRYLIISNLLKNNVLHLKHTFEKQKSWRMDDTEVNMVSVTYVNIADKFKKLVSLHSTRHKGIHFYAESLNITVRTLSSVTKKVLNCTPKEIIDGFIMDLGKKMLEDPLLSIKEISQKLGFISPNGFCMYFKKIYGNPPSTYRKWMLGGQPHL</sequence>
<name>A0AAJ5C024_9SPHI</name>
<dbReference type="Pfam" id="PF12833">
    <property type="entry name" value="HTH_18"/>
    <property type="match status" value="1"/>
</dbReference>
<evidence type="ECO:0000313" key="5">
    <source>
        <dbReference type="EMBL" id="SNV48957.1"/>
    </source>
</evidence>
<accession>A0AAJ5C024</accession>
<reference evidence="5 6" key="1">
    <citation type="submission" date="2017-06" db="EMBL/GenBank/DDBJ databases">
        <authorList>
            <consortium name="Pathogen Informatics"/>
        </authorList>
    </citation>
    <scope>NUCLEOTIDE SEQUENCE [LARGE SCALE GENOMIC DNA]</scope>
    <source>
        <strain evidence="5 6">NCTC12149</strain>
    </source>
</reference>
<gene>
    <name evidence="5" type="ORF">SAMEA4412673_01652</name>
</gene>
<proteinExistence type="predicted"/>
<dbReference type="SMART" id="SM00342">
    <property type="entry name" value="HTH_ARAC"/>
    <property type="match status" value="1"/>
</dbReference>
<feature type="domain" description="HTH araC/xylS-type" evidence="4">
    <location>
        <begin position="167"/>
        <end position="265"/>
    </location>
</feature>
<dbReference type="SUPFAM" id="SSF46689">
    <property type="entry name" value="Homeodomain-like"/>
    <property type="match status" value="1"/>
</dbReference>
<dbReference type="GO" id="GO:0043565">
    <property type="term" value="F:sequence-specific DNA binding"/>
    <property type="evidence" value="ECO:0007669"/>
    <property type="project" value="InterPro"/>
</dbReference>
<keyword evidence="3" id="KW-0804">Transcription</keyword>
<dbReference type="GO" id="GO:0003700">
    <property type="term" value="F:DNA-binding transcription factor activity"/>
    <property type="evidence" value="ECO:0007669"/>
    <property type="project" value="InterPro"/>
</dbReference>
<dbReference type="AlphaFoldDB" id="A0AAJ5C024"/>
<dbReference type="InterPro" id="IPR009057">
    <property type="entry name" value="Homeodomain-like_sf"/>
</dbReference>
<dbReference type="EMBL" id="LT906468">
    <property type="protein sequence ID" value="SNV48957.1"/>
    <property type="molecule type" value="Genomic_DNA"/>
</dbReference>
<protein>
    <submittedName>
        <fullName evidence="5">Adenosine deaminase</fullName>
    </submittedName>
</protein>
<evidence type="ECO:0000256" key="2">
    <source>
        <dbReference type="ARBA" id="ARBA00023125"/>
    </source>
</evidence>
<dbReference type="Proteomes" id="UP000215355">
    <property type="component" value="Chromosome 1"/>
</dbReference>
<dbReference type="Gene3D" id="1.10.10.60">
    <property type="entry name" value="Homeodomain-like"/>
    <property type="match status" value="1"/>
</dbReference>
<keyword evidence="2" id="KW-0238">DNA-binding</keyword>
<evidence type="ECO:0000313" key="6">
    <source>
        <dbReference type="Proteomes" id="UP000215355"/>
    </source>
</evidence>
<dbReference type="RefSeq" id="WP_093095657.1">
    <property type="nucleotide sequence ID" value="NZ_FNGK01000001.1"/>
</dbReference>
<organism evidence="5 6">
    <name type="scientific">Sphingobacterium mizutaii</name>
    <dbReference type="NCBI Taxonomy" id="1010"/>
    <lineage>
        <taxon>Bacteria</taxon>
        <taxon>Pseudomonadati</taxon>
        <taxon>Bacteroidota</taxon>
        <taxon>Sphingobacteriia</taxon>
        <taxon>Sphingobacteriales</taxon>
        <taxon>Sphingobacteriaceae</taxon>
        <taxon>Sphingobacterium</taxon>
    </lineage>
</organism>
<keyword evidence="1" id="KW-0805">Transcription regulation</keyword>
<evidence type="ECO:0000259" key="4">
    <source>
        <dbReference type="PROSITE" id="PS01124"/>
    </source>
</evidence>